<dbReference type="PIRSF" id="PIRSF002341">
    <property type="entry name" value="Dystrophin/utrophin"/>
    <property type="match status" value="1"/>
</dbReference>
<dbReference type="Pfam" id="PF00435">
    <property type="entry name" value="Spectrin"/>
    <property type="match status" value="9"/>
</dbReference>
<feature type="coiled-coil region" evidence="1">
    <location>
        <begin position="645"/>
        <end position="675"/>
    </location>
</feature>
<dbReference type="SMART" id="SM00150">
    <property type="entry name" value="SPEC"/>
    <property type="match status" value="16"/>
</dbReference>
<dbReference type="PANTHER" id="PTHR12268">
    <property type="entry name" value="E3 UBIQUITIN-PROTEIN LIGASE KCMF1"/>
    <property type="match status" value="1"/>
</dbReference>
<dbReference type="InterPro" id="IPR018159">
    <property type="entry name" value="Spectrin/alpha-actinin"/>
</dbReference>
<organism evidence="3 4">
    <name type="scientific">Cirrhinus molitorella</name>
    <name type="common">mud carp</name>
    <dbReference type="NCBI Taxonomy" id="172907"/>
    <lineage>
        <taxon>Eukaryota</taxon>
        <taxon>Metazoa</taxon>
        <taxon>Chordata</taxon>
        <taxon>Craniata</taxon>
        <taxon>Vertebrata</taxon>
        <taxon>Euteleostomi</taxon>
        <taxon>Actinopterygii</taxon>
        <taxon>Neopterygii</taxon>
        <taxon>Teleostei</taxon>
        <taxon>Ostariophysi</taxon>
        <taxon>Cypriniformes</taxon>
        <taxon>Cyprinidae</taxon>
        <taxon>Labeoninae</taxon>
        <taxon>Labeonini</taxon>
        <taxon>Cirrhinus</taxon>
    </lineage>
</organism>
<dbReference type="EMBL" id="JAYMGO010000023">
    <property type="protein sequence ID" value="KAL1249573.1"/>
    <property type="molecule type" value="Genomic_DNA"/>
</dbReference>
<accession>A0ABR3LDI5</accession>
<dbReference type="SUPFAM" id="SSF46966">
    <property type="entry name" value="Spectrin repeat"/>
    <property type="match status" value="11"/>
</dbReference>
<dbReference type="Gene3D" id="1.20.58.60">
    <property type="match status" value="10"/>
</dbReference>
<evidence type="ECO:0000313" key="3">
    <source>
        <dbReference type="EMBL" id="KAL1249573.1"/>
    </source>
</evidence>
<feature type="region of interest" description="Disordered" evidence="2">
    <location>
        <begin position="582"/>
        <end position="608"/>
    </location>
</feature>
<dbReference type="InterPro" id="IPR035436">
    <property type="entry name" value="Dystrophin/utrophin"/>
</dbReference>
<feature type="compositionally biased region" description="Low complexity" evidence="2">
    <location>
        <begin position="1543"/>
        <end position="1564"/>
    </location>
</feature>
<keyword evidence="4" id="KW-1185">Reference proteome</keyword>
<protein>
    <recommendedName>
        <fullName evidence="5">Utrophin</fullName>
    </recommendedName>
</protein>
<dbReference type="PANTHER" id="PTHR12268:SF26">
    <property type="entry name" value="UTROPHIN"/>
    <property type="match status" value="1"/>
</dbReference>
<proteinExistence type="predicted"/>
<gene>
    <name evidence="3" type="ORF">QQF64_020578</name>
</gene>
<evidence type="ECO:0000256" key="1">
    <source>
        <dbReference type="SAM" id="Coils"/>
    </source>
</evidence>
<dbReference type="InterPro" id="IPR002017">
    <property type="entry name" value="Spectrin_repeat"/>
</dbReference>
<dbReference type="Proteomes" id="UP001558613">
    <property type="component" value="Unassembled WGS sequence"/>
</dbReference>
<reference evidence="3 4" key="1">
    <citation type="submission" date="2023-09" db="EMBL/GenBank/DDBJ databases">
        <authorList>
            <person name="Wang M."/>
        </authorList>
    </citation>
    <scope>NUCLEOTIDE SEQUENCE [LARGE SCALE GENOMIC DNA]</scope>
    <source>
        <strain evidence="3">GT-2023</strain>
        <tissue evidence="3">Liver</tissue>
    </source>
</reference>
<evidence type="ECO:0008006" key="5">
    <source>
        <dbReference type="Google" id="ProtNLM"/>
    </source>
</evidence>
<evidence type="ECO:0000313" key="4">
    <source>
        <dbReference type="Proteomes" id="UP001558613"/>
    </source>
</evidence>
<feature type="coiled-coil region" evidence="1">
    <location>
        <begin position="1608"/>
        <end position="1661"/>
    </location>
</feature>
<comment type="caution">
    <text evidence="3">The sequence shown here is derived from an EMBL/GenBank/DDBJ whole genome shotgun (WGS) entry which is preliminary data.</text>
</comment>
<feature type="region of interest" description="Disordered" evidence="2">
    <location>
        <begin position="1543"/>
        <end position="1573"/>
    </location>
</feature>
<evidence type="ECO:0000256" key="2">
    <source>
        <dbReference type="SAM" id="MobiDB-lite"/>
    </source>
</evidence>
<dbReference type="CDD" id="cd00176">
    <property type="entry name" value="SPEC"/>
    <property type="match status" value="7"/>
</dbReference>
<keyword evidence="1" id="KW-0175">Coiled coil</keyword>
<dbReference type="InterPro" id="IPR050774">
    <property type="entry name" value="KCMF1/Dystrophin"/>
</dbReference>
<name>A0ABR3LDI5_9TELE</name>
<sequence length="2372" mass="269680">GLAGETEEVSSTRPETPSTLTEVDMEVNLDTYQITLEEVLTWLLSAEDTLHMQDDVSDDVEEVKDQFHTHEAFMMELTAHQSSVGNVLQAGNQLIAQGNLSEEEEEEIREQMTLLNSRWENLRVASMDRQSRLHEVLMDLQQQQLQQLSDWLTQTEGRIRKMEKEPIPGNMEGYVSQIEQHKVLQNDLELEQVKVNSLTHMVVVVDENSGESATAALEEQLQSLGERWAAVCRWTEERWNKLEEIQLVWQRLLDDQSLFGSWLGEKEKALNEVQTSDFKDPSGINASVRTLASLKEDMAQKRRALTALSDAGQDVMVLLNSPAAAQRIETDTDLLTQRWDNLVQKLEDCSSQVTEAVSVTGKPQVQEKVFMETVTTVTSRMEQTFTSIDRELPPPAPPKRRHLDTDSELRRLAETDVPKLLSLLAAWKSSAQAARDSPLLKEKLQTLGVELGENEGAVKEVVQKGEKMIEQLEKEGLSSEEASSGLASVRKEWESCQSLIQNLRNRAQVLERMAAIQSGLSAVDSVLQEQEKWLISTKEFHAKENQQGLQALKDDCEARIAELGKLQPQVEDLFSQSERLAAEPGAPDTMRPSVTALASRHSTTTQELKTRRQDITTVLSKLVGSRALQQMDSRLNTVNADIRDITTAEQGVNKAQAVCDEIEQQRQKASDAAEQQGWTELSTAAQDQLSMLQCILGSMKDTKVKSEEVQRWLDAAEELLSRDASGLSHTDKLQEELNQCKELVGEMESVDSSLKQIKENVAAVQQSSVPGLISWGQKELDDSQSRWDTLSKELLRREERVSEGQEKVMNLKKDVAEMREWMIQVDEEFLMRDFEYKSPEELEEALQEMKRAKEDVLQKEVRVKILKDSINVLISKSPPGGPDLSPELTEVLQNYQKLCDRFKSKCHTLEEVWSCWIELLQYLDVESGWLNTLEEKVQATENVPENTESISEALESLESVLRHPSDNRTQIRELAQTLIDGGILDELISEKLENFNSRYEALTHLAAARQMSLEQKLGTLRENETALHTLQTSLTQLDQTLTSYLTDRIDAFQLPQEAQAIQAEIAAHEATLEDLRRRNIGNVPLTVPEGKPVRGGTLLDQLQRKLREISTKFQLFQKPANFEQRMLDCKRILENAKAELHVLDLKDTQPEEIQTHLNGCMKLYKILSEVKLEVETVIKTGRQIVQKQQTENPKGMDEQLTALKLLYNELGAQVTEGKQDLEKALSLSQRLQKDSAALQAWMSHTETQLKEKLNTGDMPADIETEITWANGVLKESERKKNDLSVVMENSAALQALVEGSEAQLEDQLFELNEDWERVHTLIEDWLSAVLNHRREMEMFDENLAHISTWLYQTEIRLDEMEKMPAAEKERMMKAVLCELEGMSVRVDSARDQAVILMTSRGPACRELVEPKLADLNRNFHKVAQHINSAQVSAGLEVRQEAVRPQQEVADGRSAPVLSSSQLQLFELDLQNTIRALEQQEKTHTPDDERLDEEKAHVEEVLRRGEEVLLSVPDEERREDIRRRLLLLQTRYKELHIIRTQPVVLESSSSSSSSPPQRSESSLSPQDERSTSVSPSDYLLDINKVLLAMADNELLLNSSELSGGLFEDFSSQEDTLRNIKESLERLGEQVEVINERQPDVILEASIQEMAQISDALTQLNSEWDRVNRMYSQRKGCFDRAVEEWRQFHCDMNDLSQWLSDTEQILADGVGPDGELDLDRARTQQQDLEDGLASHQSVVTVLSRSGEHIIGQVSSPDAALLQEKLDALRRRWTHVQRQVSERQRRLMGEDSAVMDVVQRTADLAQWLEHTDVAVATLPVSATDKSLRELKALTEEMDGQNETLSWLNKTGSQILSNSSLSPQDRDIHANKIRQINISWSKVSRELLDKVREVEGRLQTHTPVQDERRLASYGQFQERMNRLGDWVYISSQSLSDVTPTERQVVEMSMREQKRELEELLSYSIELQRKQLLLPQEKSKIEQLAADWKALDGRLKETPQQPLSPWTQQVTQQQFTASVPSAVHMVSLMSEERRPSPDLVGPSDLNQTATELADWLLLIHQMLKSNIVTVGDKKEIHTTIGRLQVTKGDLEQRHPQLEDIITLAQNIKNKTSNLDVRTSISEKLEKVRSQWDSTQNGVEARLLQLDCMIGHSDQWEEQRRKVKALIGQNEMHLHNLLQQNREPLTKQISDNKAFLQELSRGQESVTSFNELSNQLLQEYAADDTRKVKEVMDKLNTTWNSVNNRASDRQATLDSELKSLQVSLRELESFLKWLHEAETTVNVLSDAAQREELSQDSAHIKELKGQLGEMCSLSVKCVTLTHSLYEFIHTLTRSHSFASEKDTPSLEHSPEFLSVRCINPSLPRLSLPRSFSSFVVRC</sequence>
<feature type="non-terminal residue" evidence="3">
    <location>
        <position position="1"/>
    </location>
</feature>